<dbReference type="EMBL" id="LBSJ01000029">
    <property type="protein sequence ID" value="KKQ14802.1"/>
    <property type="molecule type" value="Genomic_DNA"/>
</dbReference>
<evidence type="ECO:0000256" key="4">
    <source>
        <dbReference type="ARBA" id="ARBA00022989"/>
    </source>
</evidence>
<evidence type="ECO:0000256" key="3">
    <source>
        <dbReference type="ARBA" id="ARBA00022692"/>
    </source>
</evidence>
<dbReference type="SUPFAM" id="SSF143865">
    <property type="entry name" value="CorA soluble domain-like"/>
    <property type="match status" value="1"/>
</dbReference>
<dbReference type="PANTHER" id="PTHR47891">
    <property type="entry name" value="TRANSPORTER-RELATED"/>
    <property type="match status" value="1"/>
</dbReference>
<dbReference type="PATRIC" id="fig|1618417.4.peg.991"/>
<comment type="similarity">
    <text evidence="2">Belongs to the CorA metal ion transporter (MIT) (TC 1.A.35) family.</text>
</comment>
<evidence type="ECO:0000256" key="5">
    <source>
        <dbReference type="ARBA" id="ARBA00023136"/>
    </source>
</evidence>
<accession>A0A0G0FA64</accession>
<keyword evidence="3 6" id="KW-0812">Transmembrane</keyword>
<organism evidence="7 8">
    <name type="scientific">Candidatus Daviesbacteria bacterium GW2011_GWA1_36_8</name>
    <dbReference type="NCBI Taxonomy" id="1618417"/>
    <lineage>
        <taxon>Bacteria</taxon>
        <taxon>Candidatus Daviesiibacteriota</taxon>
    </lineage>
</organism>
<protein>
    <submittedName>
        <fullName evidence="7">Mg2 transporter protein CorA family protein</fullName>
    </submittedName>
</protein>
<evidence type="ECO:0000313" key="8">
    <source>
        <dbReference type="Proteomes" id="UP000034448"/>
    </source>
</evidence>
<evidence type="ECO:0000313" key="7">
    <source>
        <dbReference type="EMBL" id="KKQ14802.1"/>
    </source>
</evidence>
<dbReference type="AlphaFoldDB" id="A0A0G0FA64"/>
<dbReference type="Pfam" id="PF01544">
    <property type="entry name" value="CorA"/>
    <property type="match status" value="1"/>
</dbReference>
<gene>
    <name evidence="7" type="ORF">US28_C0029G0027</name>
</gene>
<keyword evidence="5 6" id="KW-0472">Membrane</keyword>
<comment type="subcellular location">
    <subcellularLocation>
        <location evidence="1">Membrane</location>
        <topology evidence="1">Multi-pass membrane protein</topology>
    </subcellularLocation>
</comment>
<sequence length="306" mass="35677">MVKIYYNNLKGKSLKILDQFKKGSWIYVEDPSRSEIEMLAQNYDLEEDLLHDAIDIFEVPRMEVEDEKLYVFTRFAYIEDGQIQTCPVLIVRSDDFIMTISTLDLPFIKKFTESKLDFHTTLTTNLLFQILFQVNSTYNLYLNNISKKIRSISIQLEKLENRDIIQFVSFESVLNDFLSSLIPTSNILKNILTGKFIKLKEEDKDLLEDILLANNQLIEISQTNLRTIVNIREAYSTIMTNNLNRVIKLFTSLTVILTIPTMIASIYGMNVDLPFAHSPHIFSYIIAFLGIISVILLIIFYKRRWL</sequence>
<dbReference type="InterPro" id="IPR045863">
    <property type="entry name" value="CorA_TM1_TM2"/>
</dbReference>
<dbReference type="SUPFAM" id="SSF144083">
    <property type="entry name" value="Magnesium transport protein CorA, transmembrane region"/>
    <property type="match status" value="1"/>
</dbReference>
<dbReference type="Proteomes" id="UP000034448">
    <property type="component" value="Unassembled WGS sequence"/>
</dbReference>
<name>A0A0G0FA64_9BACT</name>
<evidence type="ECO:0000256" key="1">
    <source>
        <dbReference type="ARBA" id="ARBA00004141"/>
    </source>
</evidence>
<dbReference type="InterPro" id="IPR047199">
    <property type="entry name" value="CorA-like"/>
</dbReference>
<dbReference type="CDD" id="cd12827">
    <property type="entry name" value="EcCorA_ZntB-like_u2"/>
    <property type="match status" value="1"/>
</dbReference>
<dbReference type="Gene3D" id="1.20.58.340">
    <property type="entry name" value="Magnesium transport protein CorA, transmembrane region"/>
    <property type="match status" value="2"/>
</dbReference>
<feature type="transmembrane region" description="Helical" evidence="6">
    <location>
        <begin position="249"/>
        <end position="269"/>
    </location>
</feature>
<dbReference type="PANTHER" id="PTHR47891:SF2">
    <property type="entry name" value="MAGNESIUM AND COBALT TRANSPORTER"/>
    <property type="match status" value="1"/>
</dbReference>
<reference evidence="7 8" key="1">
    <citation type="journal article" date="2015" name="Nature">
        <title>rRNA introns, odd ribosomes, and small enigmatic genomes across a large radiation of phyla.</title>
        <authorList>
            <person name="Brown C.T."/>
            <person name="Hug L.A."/>
            <person name="Thomas B.C."/>
            <person name="Sharon I."/>
            <person name="Castelle C.J."/>
            <person name="Singh A."/>
            <person name="Wilkins M.J."/>
            <person name="Williams K.H."/>
            <person name="Banfield J.F."/>
        </authorList>
    </citation>
    <scope>NUCLEOTIDE SEQUENCE [LARGE SCALE GENOMIC DNA]</scope>
</reference>
<dbReference type="GO" id="GO:0046873">
    <property type="term" value="F:metal ion transmembrane transporter activity"/>
    <property type="evidence" value="ECO:0007669"/>
    <property type="project" value="InterPro"/>
</dbReference>
<dbReference type="InterPro" id="IPR002523">
    <property type="entry name" value="MgTranspt_CorA/ZnTranspt_ZntB"/>
</dbReference>
<dbReference type="GO" id="GO:0016020">
    <property type="term" value="C:membrane"/>
    <property type="evidence" value="ECO:0007669"/>
    <property type="project" value="UniProtKB-SubCell"/>
</dbReference>
<dbReference type="Gene3D" id="3.30.460.20">
    <property type="entry name" value="CorA soluble domain-like"/>
    <property type="match status" value="1"/>
</dbReference>
<proteinExistence type="inferred from homology"/>
<feature type="transmembrane region" description="Helical" evidence="6">
    <location>
        <begin position="281"/>
        <end position="301"/>
    </location>
</feature>
<comment type="caution">
    <text evidence="7">The sequence shown here is derived from an EMBL/GenBank/DDBJ whole genome shotgun (WGS) entry which is preliminary data.</text>
</comment>
<evidence type="ECO:0000256" key="2">
    <source>
        <dbReference type="ARBA" id="ARBA00009765"/>
    </source>
</evidence>
<keyword evidence="4 6" id="KW-1133">Transmembrane helix</keyword>
<dbReference type="InterPro" id="IPR045861">
    <property type="entry name" value="CorA_cytoplasmic_dom"/>
</dbReference>
<evidence type="ECO:0000256" key="6">
    <source>
        <dbReference type="SAM" id="Phobius"/>
    </source>
</evidence>